<protein>
    <recommendedName>
        <fullName evidence="4">Stage III sporulation protein AH</fullName>
    </recommendedName>
</protein>
<keyword evidence="1" id="KW-0812">Transmembrane</keyword>
<feature type="transmembrane region" description="Helical" evidence="1">
    <location>
        <begin position="7"/>
        <end position="26"/>
    </location>
</feature>
<evidence type="ECO:0000313" key="3">
    <source>
        <dbReference type="Proteomes" id="UP000654993"/>
    </source>
</evidence>
<keyword evidence="3" id="KW-1185">Reference proteome</keyword>
<dbReference type="Proteomes" id="UP000654993">
    <property type="component" value="Unassembled WGS sequence"/>
</dbReference>
<dbReference type="InterPro" id="IPR038503">
    <property type="entry name" value="SpoIIIAH_sf"/>
</dbReference>
<proteinExistence type="predicted"/>
<dbReference type="InterPro" id="IPR024232">
    <property type="entry name" value="SpoIIIAH"/>
</dbReference>
<dbReference type="RefSeq" id="WP_200965070.1">
    <property type="nucleotide sequence ID" value="NZ_BMAQ01000001.1"/>
</dbReference>
<evidence type="ECO:0000256" key="1">
    <source>
        <dbReference type="SAM" id="Phobius"/>
    </source>
</evidence>
<sequence>MNTRKQKIWLISMLSLMVILSAYYLFTDDLNQLDDAKLAQGEGTTAEDLGAAYDSQFTGGGEFLLSDEEILAEVESLQASAHLMDQFDSWQYARDQQLKEKFDEIHGIVTDPAQSSETMAQAYEQLHQLEEQHHIIQSIEEQLMEEFANAIITPQDNGEYHVRIMAEHLEKSQAVSIIETVAEQLGISNRDVFVTVIN</sequence>
<dbReference type="EMBL" id="BMAQ01000001">
    <property type="protein sequence ID" value="GFR36779.1"/>
    <property type="molecule type" value="Genomic_DNA"/>
</dbReference>
<comment type="caution">
    <text evidence="2">The sequence shown here is derived from an EMBL/GenBank/DDBJ whole genome shotgun (WGS) entry which is preliminary data.</text>
</comment>
<dbReference type="Gene3D" id="1.10.287.4300">
    <property type="entry name" value="Stage III sporulation protein AH-like"/>
    <property type="match status" value="1"/>
</dbReference>
<evidence type="ECO:0008006" key="4">
    <source>
        <dbReference type="Google" id="ProtNLM"/>
    </source>
</evidence>
<keyword evidence="1" id="KW-1133">Transmembrane helix</keyword>
<reference evidence="2" key="2">
    <citation type="journal article" date="2021" name="Data Brief">
        <title>Draft genome sequence data of the facultative, thermophilic, xylanolytic bacterium Paenibacillus sp. strain DA-C8.</title>
        <authorList>
            <person name="Chhe C."/>
            <person name="Uke A."/>
            <person name="Baramee S."/>
            <person name="Ungkulpasvich U."/>
            <person name="Tachaapaikoon C."/>
            <person name="Pason P."/>
            <person name="Waeonukul R."/>
            <person name="Ratanakhanokchai K."/>
            <person name="Kosugi A."/>
        </authorList>
    </citation>
    <scope>NUCLEOTIDE SEQUENCE</scope>
    <source>
        <strain evidence="2">DA-C8</strain>
    </source>
</reference>
<evidence type="ECO:0000313" key="2">
    <source>
        <dbReference type="EMBL" id="GFR36779.1"/>
    </source>
</evidence>
<dbReference type="AlphaFoldDB" id="A0A916QC13"/>
<reference evidence="2" key="1">
    <citation type="submission" date="2020-08" db="EMBL/GenBank/DDBJ databases">
        <authorList>
            <person name="Uke A."/>
            <person name="Chhe C."/>
            <person name="Baramee S."/>
            <person name="Kosugi A."/>
        </authorList>
    </citation>
    <scope>NUCLEOTIDE SEQUENCE</scope>
    <source>
        <strain evidence="2">DA-C8</strain>
    </source>
</reference>
<name>A0A916QC13_9BACL</name>
<keyword evidence="1" id="KW-0472">Membrane</keyword>
<dbReference type="Pfam" id="PF12685">
    <property type="entry name" value="SpoIIIAH"/>
    <property type="match status" value="1"/>
</dbReference>
<organism evidence="2 3">
    <name type="scientific">Insulibacter thermoxylanivorax</name>
    <dbReference type="NCBI Taxonomy" id="2749268"/>
    <lineage>
        <taxon>Bacteria</taxon>
        <taxon>Bacillati</taxon>
        <taxon>Bacillota</taxon>
        <taxon>Bacilli</taxon>
        <taxon>Bacillales</taxon>
        <taxon>Paenibacillaceae</taxon>
        <taxon>Insulibacter</taxon>
    </lineage>
</organism>
<gene>
    <name evidence="2" type="ORF">PRECH8_00750</name>
</gene>
<accession>A0A916QC13</accession>